<accession>B1ZWD7</accession>
<dbReference type="OrthoDB" id="4117273at2"/>
<organism evidence="1 2">
    <name type="scientific">Opitutus terrae (strain DSM 11246 / JCM 15787 / PB90-1)</name>
    <dbReference type="NCBI Taxonomy" id="452637"/>
    <lineage>
        <taxon>Bacteria</taxon>
        <taxon>Pseudomonadati</taxon>
        <taxon>Verrucomicrobiota</taxon>
        <taxon>Opitutia</taxon>
        <taxon>Opitutales</taxon>
        <taxon>Opitutaceae</taxon>
        <taxon>Opitutus</taxon>
    </lineage>
</organism>
<gene>
    <name evidence="1" type="ordered locus">Oter_3612</name>
</gene>
<evidence type="ECO:0000313" key="1">
    <source>
        <dbReference type="EMBL" id="ACB76889.1"/>
    </source>
</evidence>
<dbReference type="HOGENOM" id="CLU_1309108_0_0_0"/>
<proteinExistence type="predicted"/>
<dbReference type="KEGG" id="ote:Oter_3612"/>
<dbReference type="AlphaFoldDB" id="B1ZWD7"/>
<dbReference type="RefSeq" id="WP_012376418.1">
    <property type="nucleotide sequence ID" value="NC_010571.1"/>
</dbReference>
<keyword evidence="2" id="KW-1185">Reference proteome</keyword>
<sequence>MRRLRASSTAEMIATFLQQEVASTRFGPAVRALLAKARLPEDLVTRPDLHDRRANTQRRGLLGAHRGYGSVTNTYLASFPTAGVRWAWWTLLPAELLAVRYINWDYWLELSGGTRRPLDAAAHVRAGVEPYGVNNAGVWAVAATVRAGGAIPPLILVTSNRYVPGRGLGDLVVLEGHMRLTGYALASDALPPALDVLIGASPAIARWTCY</sequence>
<dbReference type="EMBL" id="CP001032">
    <property type="protein sequence ID" value="ACB76889.1"/>
    <property type="molecule type" value="Genomic_DNA"/>
</dbReference>
<evidence type="ECO:0000313" key="2">
    <source>
        <dbReference type="Proteomes" id="UP000007013"/>
    </source>
</evidence>
<name>B1ZWD7_OPITP</name>
<dbReference type="eggNOG" id="ENOG5032WU0">
    <property type="taxonomic scope" value="Bacteria"/>
</dbReference>
<dbReference type="Proteomes" id="UP000007013">
    <property type="component" value="Chromosome"/>
</dbReference>
<protein>
    <submittedName>
        <fullName evidence="1">Uncharacterized protein</fullName>
    </submittedName>
</protein>
<reference evidence="1 2" key="1">
    <citation type="journal article" date="2011" name="J. Bacteriol.">
        <title>Genome sequence of the verrucomicrobium Opitutus terrae PB90-1, an abundant inhabitant of rice paddy soil ecosystems.</title>
        <authorList>
            <person name="van Passel M.W."/>
            <person name="Kant R."/>
            <person name="Palva A."/>
            <person name="Copeland A."/>
            <person name="Lucas S."/>
            <person name="Lapidus A."/>
            <person name="Glavina del Rio T."/>
            <person name="Pitluck S."/>
            <person name="Goltsman E."/>
            <person name="Clum A."/>
            <person name="Sun H."/>
            <person name="Schmutz J."/>
            <person name="Larimer F.W."/>
            <person name="Land M.L."/>
            <person name="Hauser L."/>
            <person name="Kyrpides N."/>
            <person name="Mikhailova N."/>
            <person name="Richardson P.P."/>
            <person name="Janssen P.H."/>
            <person name="de Vos W.M."/>
            <person name="Smidt H."/>
        </authorList>
    </citation>
    <scope>NUCLEOTIDE SEQUENCE [LARGE SCALE GENOMIC DNA]</scope>
    <source>
        <strain evidence="2">DSM 11246 / JCM 15787 / PB90-1</strain>
    </source>
</reference>